<dbReference type="Proteomes" id="UP001254608">
    <property type="component" value="Unassembled WGS sequence"/>
</dbReference>
<dbReference type="RefSeq" id="WP_311364572.1">
    <property type="nucleotide sequence ID" value="NZ_JAVRIC010000008.1"/>
</dbReference>
<name>A0ABU2WH29_9GAMM</name>
<dbReference type="InterPro" id="IPR002634">
    <property type="entry name" value="BolA"/>
</dbReference>
<evidence type="ECO:0000256" key="1">
    <source>
        <dbReference type="RuleBase" id="RU003860"/>
    </source>
</evidence>
<dbReference type="EMBL" id="JAVRIC010000008">
    <property type="protein sequence ID" value="MDT0497178.1"/>
    <property type="molecule type" value="Genomic_DNA"/>
</dbReference>
<gene>
    <name evidence="2" type="ORF">RM530_07340</name>
</gene>
<protein>
    <submittedName>
        <fullName evidence="2">BolA family protein</fullName>
    </submittedName>
</protein>
<evidence type="ECO:0000313" key="2">
    <source>
        <dbReference type="EMBL" id="MDT0497178.1"/>
    </source>
</evidence>
<keyword evidence="3" id="KW-1185">Reference proteome</keyword>
<dbReference type="SUPFAM" id="SSF82657">
    <property type="entry name" value="BolA-like"/>
    <property type="match status" value="1"/>
</dbReference>
<dbReference type="PIRSF" id="PIRSF003113">
    <property type="entry name" value="BolA"/>
    <property type="match status" value="1"/>
</dbReference>
<comment type="caution">
    <text evidence="2">The sequence shown here is derived from an EMBL/GenBank/DDBJ whole genome shotgun (WGS) entry which is preliminary data.</text>
</comment>
<dbReference type="InterPro" id="IPR036065">
    <property type="entry name" value="BolA-like_sf"/>
</dbReference>
<proteinExistence type="inferred from homology"/>
<evidence type="ECO:0000313" key="3">
    <source>
        <dbReference type="Proteomes" id="UP001254608"/>
    </source>
</evidence>
<dbReference type="PANTHER" id="PTHR46230:SF7">
    <property type="entry name" value="BOLA-LIKE PROTEIN 1"/>
    <property type="match status" value="1"/>
</dbReference>
<dbReference type="Pfam" id="PF01722">
    <property type="entry name" value="BolA"/>
    <property type="match status" value="1"/>
</dbReference>
<comment type="similarity">
    <text evidence="1">Belongs to the BolA/IbaG family.</text>
</comment>
<accession>A0ABU2WH29</accession>
<reference evidence="2 3" key="1">
    <citation type="submission" date="2023-09" db="EMBL/GenBank/DDBJ databases">
        <authorList>
            <person name="Rey-Velasco X."/>
        </authorList>
    </citation>
    <scope>NUCLEOTIDE SEQUENCE [LARGE SCALE GENOMIC DNA]</scope>
    <source>
        <strain evidence="2 3">W345</strain>
    </source>
</reference>
<organism evidence="2 3">
    <name type="scientific">Banduia mediterranea</name>
    <dbReference type="NCBI Taxonomy" id="3075609"/>
    <lineage>
        <taxon>Bacteria</taxon>
        <taxon>Pseudomonadati</taxon>
        <taxon>Pseudomonadota</taxon>
        <taxon>Gammaproteobacteria</taxon>
        <taxon>Nevskiales</taxon>
        <taxon>Algiphilaceae</taxon>
        <taxon>Banduia</taxon>
    </lineage>
</organism>
<dbReference type="Gene3D" id="3.30.300.90">
    <property type="entry name" value="BolA-like"/>
    <property type="match status" value="1"/>
</dbReference>
<dbReference type="PANTHER" id="PTHR46230">
    <property type="match status" value="1"/>
</dbReference>
<sequence length="93" mass="9929">MDRIAAIRDCLTQRFAPQQLDIGDDSALHAGHAGAASGAGHYRVHIVSQAFRGMAPLARHRAVYDAVSELMGREIHALSIQARSPEEASPGKA</sequence>